<feature type="compositionally biased region" description="Acidic residues" evidence="10">
    <location>
        <begin position="1211"/>
        <end position="1223"/>
    </location>
</feature>
<dbReference type="InterPro" id="IPR014012">
    <property type="entry name" value="HSA_dom"/>
</dbReference>
<gene>
    <name evidence="15" type="ORF">NADFUDRAFT_33521</name>
</gene>
<keyword evidence="16" id="KW-1185">Reference proteome</keyword>
<dbReference type="EMBL" id="KV454408">
    <property type="protein sequence ID" value="ODQ66773.1"/>
    <property type="molecule type" value="Genomic_DNA"/>
</dbReference>
<keyword evidence="4" id="KW-0347">Helicase</keyword>
<evidence type="ECO:0000256" key="3">
    <source>
        <dbReference type="ARBA" id="ARBA00022801"/>
    </source>
</evidence>
<dbReference type="Pfam" id="PF14619">
    <property type="entry name" value="SnAC"/>
    <property type="match status" value="1"/>
</dbReference>
<evidence type="ECO:0000259" key="13">
    <source>
        <dbReference type="PROSITE" id="PS51194"/>
    </source>
</evidence>
<keyword evidence="6 8" id="KW-0103">Bromodomain</keyword>
<evidence type="ECO:0000259" key="12">
    <source>
        <dbReference type="PROSITE" id="PS51192"/>
    </source>
</evidence>
<dbReference type="SUPFAM" id="SSF47370">
    <property type="entry name" value="Bromodomain"/>
    <property type="match status" value="1"/>
</dbReference>
<evidence type="ECO:0000256" key="10">
    <source>
        <dbReference type="SAM" id="MobiDB-lite"/>
    </source>
</evidence>
<dbReference type="GO" id="GO:0006338">
    <property type="term" value="P:chromatin remodeling"/>
    <property type="evidence" value="ECO:0007669"/>
    <property type="project" value="UniProtKB-ARBA"/>
</dbReference>
<dbReference type="FunFam" id="3.40.50.300:FF:000843">
    <property type="entry name" value="Chromatin structure-remodeling complex subunit snf21"/>
    <property type="match status" value="1"/>
</dbReference>
<dbReference type="GO" id="GO:0010468">
    <property type="term" value="P:regulation of gene expression"/>
    <property type="evidence" value="ECO:0007669"/>
    <property type="project" value="UniProtKB-ARBA"/>
</dbReference>
<evidence type="ECO:0000259" key="11">
    <source>
        <dbReference type="PROSITE" id="PS50014"/>
    </source>
</evidence>
<dbReference type="InterPro" id="IPR027417">
    <property type="entry name" value="P-loop_NTPase"/>
</dbReference>
<evidence type="ECO:0000256" key="6">
    <source>
        <dbReference type="ARBA" id="ARBA00023117"/>
    </source>
</evidence>
<dbReference type="GO" id="GO:0016787">
    <property type="term" value="F:hydrolase activity"/>
    <property type="evidence" value="ECO:0007669"/>
    <property type="project" value="UniProtKB-KW"/>
</dbReference>
<dbReference type="InterPro" id="IPR001650">
    <property type="entry name" value="Helicase_C-like"/>
</dbReference>
<dbReference type="SMART" id="SM01314">
    <property type="entry name" value="SnAC"/>
    <property type="match status" value="1"/>
</dbReference>
<dbReference type="GO" id="GO:0005634">
    <property type="term" value="C:nucleus"/>
    <property type="evidence" value="ECO:0007669"/>
    <property type="project" value="UniProtKB-SubCell"/>
</dbReference>
<organism evidence="15 16">
    <name type="scientific">Nadsonia fulvescens var. elongata DSM 6958</name>
    <dbReference type="NCBI Taxonomy" id="857566"/>
    <lineage>
        <taxon>Eukaryota</taxon>
        <taxon>Fungi</taxon>
        <taxon>Dikarya</taxon>
        <taxon>Ascomycota</taxon>
        <taxon>Saccharomycotina</taxon>
        <taxon>Dipodascomycetes</taxon>
        <taxon>Dipodascales</taxon>
        <taxon>Dipodascales incertae sedis</taxon>
        <taxon>Nadsonia</taxon>
    </lineage>
</organism>
<dbReference type="SMART" id="SM00297">
    <property type="entry name" value="BROMO"/>
    <property type="match status" value="1"/>
</dbReference>
<protein>
    <submittedName>
        <fullName evidence="15">Uncharacterized protein</fullName>
    </submittedName>
</protein>
<feature type="region of interest" description="Disordered" evidence="10">
    <location>
        <begin position="1021"/>
        <end position="1089"/>
    </location>
</feature>
<proteinExistence type="predicted"/>
<dbReference type="FunFam" id="3.40.50.10810:FF:000008">
    <property type="entry name" value="Chromatin structure-remodeling complex subunit snf21"/>
    <property type="match status" value="1"/>
</dbReference>
<dbReference type="PROSITE" id="PS51204">
    <property type="entry name" value="HSA"/>
    <property type="match status" value="1"/>
</dbReference>
<evidence type="ECO:0000256" key="9">
    <source>
        <dbReference type="SAM" id="Coils"/>
    </source>
</evidence>
<dbReference type="Proteomes" id="UP000095009">
    <property type="component" value="Unassembled WGS sequence"/>
</dbReference>
<evidence type="ECO:0000256" key="8">
    <source>
        <dbReference type="PROSITE-ProRule" id="PRU00035"/>
    </source>
</evidence>
<keyword evidence="9" id="KW-0175">Coiled coil</keyword>
<dbReference type="STRING" id="857566.A0A1E3PMW1"/>
<evidence type="ECO:0000256" key="4">
    <source>
        <dbReference type="ARBA" id="ARBA00022806"/>
    </source>
</evidence>
<dbReference type="Pfam" id="PF07529">
    <property type="entry name" value="HSA"/>
    <property type="match status" value="1"/>
</dbReference>
<dbReference type="GO" id="GO:0006366">
    <property type="term" value="P:transcription by RNA polymerase II"/>
    <property type="evidence" value="ECO:0007669"/>
    <property type="project" value="UniProtKB-ARBA"/>
</dbReference>
<feature type="domain" description="Helicase C-terminal" evidence="13">
    <location>
        <begin position="723"/>
        <end position="874"/>
    </location>
</feature>
<evidence type="ECO:0000256" key="7">
    <source>
        <dbReference type="ARBA" id="ARBA00023242"/>
    </source>
</evidence>
<dbReference type="Pfam" id="PF00271">
    <property type="entry name" value="Helicase_C"/>
    <property type="match status" value="1"/>
</dbReference>
<dbReference type="SMART" id="SM00490">
    <property type="entry name" value="HELICc"/>
    <property type="match status" value="1"/>
</dbReference>
<evidence type="ECO:0000256" key="2">
    <source>
        <dbReference type="ARBA" id="ARBA00022741"/>
    </source>
</evidence>
<keyword evidence="7" id="KW-0539">Nucleus</keyword>
<dbReference type="CDD" id="cd18793">
    <property type="entry name" value="SF2_C_SNF"/>
    <property type="match status" value="1"/>
</dbReference>
<dbReference type="PROSITE" id="PS50014">
    <property type="entry name" value="BROMODOMAIN_2"/>
    <property type="match status" value="1"/>
</dbReference>
<evidence type="ECO:0000313" key="16">
    <source>
        <dbReference type="Proteomes" id="UP000095009"/>
    </source>
</evidence>
<feature type="coiled-coil region" evidence="9">
    <location>
        <begin position="889"/>
        <end position="921"/>
    </location>
</feature>
<dbReference type="PROSITE" id="PS51194">
    <property type="entry name" value="HELICASE_CTER"/>
    <property type="match status" value="1"/>
</dbReference>
<dbReference type="OrthoDB" id="5857104at2759"/>
<feature type="compositionally biased region" description="Basic residues" evidence="10">
    <location>
        <begin position="1075"/>
        <end position="1084"/>
    </location>
</feature>
<dbReference type="SMART" id="SM00487">
    <property type="entry name" value="DEXDc"/>
    <property type="match status" value="1"/>
</dbReference>
<dbReference type="Pfam" id="PF00176">
    <property type="entry name" value="SNF2-rel_dom"/>
    <property type="match status" value="1"/>
</dbReference>
<dbReference type="GO" id="GO:0005524">
    <property type="term" value="F:ATP binding"/>
    <property type="evidence" value="ECO:0007669"/>
    <property type="project" value="UniProtKB-KW"/>
</dbReference>
<keyword evidence="2" id="KW-0547">Nucleotide-binding</keyword>
<dbReference type="SUPFAM" id="SSF52540">
    <property type="entry name" value="P-loop containing nucleoside triphosphate hydrolases"/>
    <property type="match status" value="2"/>
</dbReference>
<dbReference type="Gene3D" id="3.40.50.300">
    <property type="entry name" value="P-loop containing nucleotide triphosphate hydrolases"/>
    <property type="match status" value="1"/>
</dbReference>
<sequence>MFQVRSQMIAFKSLTKNAPIPPPIQANLLLPTLPGSYAPHQAPSNPHALQRGQPHDRLPQTQSQQPLPPAPAQIPIEVLDSYLDPNTFIPESVKFTDYIARQQQLFIPSIMPGGIDVYGMYEERDDILYKKLNSRAQILADAVGDISERLKLETKAVNGIEDSLDKLIELNGLKLIQHQRAFRGDLLANTSHFNSLALNESNKFYFSWKKQSSLEESITIERFEAQQRNERKKRESIQKMELLSATCTHATALFNAGKSKRSKFVRLGKSVLTYHATTEREEQKRIERTAKQRLQALKANDEEAYIKLLDQTKDTRITHLLRQTNSFLDSLAQAVMDQQREAKARIEEMEFDTEIPVGVPADESLDDEDAGQKVDYYAVAHKVKEVITKQPSILIGGTLKEYQIKGLQWMVSLFNNNLNGILADEMGLGKTIQTISLITYLIETKKITGPYLVIVPLSTLTNWNLEFEKWAPSVKKVVYKGPPMARKAQQATIRSGDFQVCLTTFEYIIKDKSILGKVKWIHMIIDEGHRMKNAQSKLSHTLTQFYSSNYRLILTGTPLQNNLPELWALLNFVLPKIFNSVKSFDEWFNTPFANTGSQDKMALSEEETLLVIRRLHKVLRPFLLRRLKKDVEKDLPDKVEKVIKCKMSALQQKLYEQVLKHNHLYLGDSGKGNKGGLKGLNNRVMQLRKICNHPFVFEEIEDIMNPNHQTNDSLWRTAGKFELLDRVLPKFQVTGHRVLMFFQMTQIMDIMEDFLRSRNLKYLRLDGATKADERSELLGLFNAPDSPYFAFLLSTRAGGLGLNLQTADTVIIYDTDWNPHQDLQAQDRAHRIGQTKEVRIFRLITEDSVEEMILERAHQKLDIDGKVIQAGKFDNKSTSEEQEAFLRSLLEAEEAKKEATVEDEELDEDELNDLLARSDEERLIFKKIDNERNAQSDYGKSLGRPLDRLMGENELPAFYHEEREIDTGDKEDLDAYGKGARERKVAHYDDGLTEEQWLDALDDDNDTIDAAVQRKRARIAKRKFNKDHRDSGPDDSDYGSDNSDASQYPKSVKRINNNKGATPNDEFDISGIPVPRKKSKGRPPKIKDTLSPEDRALLIEQMTQIYEQVLKVKDKSGRSRIDLFMELPSKRLYPDYYLLIKNPIACDIIKKRMRNNTYRKLEDYKVDFDLMWDNARTYNQEGSFVYVDANKLQKVFVSEYNKCLGISDDLLDSESESESESEPEAGHEDSSTNVNGKSVESASIASPEASLSHIEVKDTPQSSVIDPLPKNDAVPSKDVDDAYDPAFEAMAQ</sequence>
<dbReference type="InterPro" id="IPR000330">
    <property type="entry name" value="SNF2_N"/>
</dbReference>
<evidence type="ECO:0000256" key="5">
    <source>
        <dbReference type="ARBA" id="ARBA00022840"/>
    </source>
</evidence>
<dbReference type="SMART" id="SM00573">
    <property type="entry name" value="HSA"/>
    <property type="match status" value="1"/>
</dbReference>
<dbReference type="GO" id="GO:0006302">
    <property type="term" value="P:double-strand break repair"/>
    <property type="evidence" value="ECO:0007669"/>
    <property type="project" value="UniProtKB-ARBA"/>
</dbReference>
<evidence type="ECO:0000259" key="14">
    <source>
        <dbReference type="PROSITE" id="PS51204"/>
    </source>
</evidence>
<comment type="subcellular location">
    <subcellularLocation>
        <location evidence="1">Nucleus</location>
    </subcellularLocation>
</comment>
<dbReference type="InterPro" id="IPR029295">
    <property type="entry name" value="SnAC"/>
</dbReference>
<dbReference type="GO" id="GO:0042393">
    <property type="term" value="F:histone binding"/>
    <property type="evidence" value="ECO:0007669"/>
    <property type="project" value="InterPro"/>
</dbReference>
<dbReference type="PROSITE" id="PS51192">
    <property type="entry name" value="HELICASE_ATP_BIND_1"/>
    <property type="match status" value="1"/>
</dbReference>
<dbReference type="InterPro" id="IPR038718">
    <property type="entry name" value="SNF2-like_sf"/>
</dbReference>
<dbReference type="Gene3D" id="1.20.5.170">
    <property type="match status" value="1"/>
</dbReference>
<dbReference type="Gene3D" id="3.40.50.10810">
    <property type="entry name" value="Tandem AAA-ATPase domain"/>
    <property type="match status" value="1"/>
</dbReference>
<accession>A0A1E3PMW1</accession>
<keyword evidence="3" id="KW-0378">Hydrolase</keyword>
<feature type="domain" description="Bromo" evidence="11">
    <location>
        <begin position="1116"/>
        <end position="1186"/>
    </location>
</feature>
<dbReference type="PANTHER" id="PTHR10799">
    <property type="entry name" value="SNF2/RAD54 HELICASE FAMILY"/>
    <property type="match status" value="1"/>
</dbReference>
<dbReference type="GO" id="GO:0140008">
    <property type="term" value="F:histone H4 reader activity"/>
    <property type="evidence" value="ECO:0007669"/>
    <property type="project" value="UniProtKB-ARBA"/>
</dbReference>
<dbReference type="GO" id="GO:0004386">
    <property type="term" value="F:helicase activity"/>
    <property type="evidence" value="ECO:0007669"/>
    <property type="project" value="UniProtKB-KW"/>
</dbReference>
<feature type="domain" description="Helicase ATP-binding" evidence="12">
    <location>
        <begin position="411"/>
        <end position="576"/>
    </location>
</feature>
<feature type="region of interest" description="Disordered" evidence="10">
    <location>
        <begin position="1211"/>
        <end position="1292"/>
    </location>
</feature>
<dbReference type="InterPro" id="IPR014001">
    <property type="entry name" value="Helicase_ATP-bd"/>
</dbReference>
<evidence type="ECO:0000256" key="1">
    <source>
        <dbReference type="ARBA" id="ARBA00004123"/>
    </source>
</evidence>
<dbReference type="PRINTS" id="PR00503">
    <property type="entry name" value="BROMODOMAIN"/>
</dbReference>
<evidence type="ECO:0000313" key="15">
    <source>
        <dbReference type="EMBL" id="ODQ66773.1"/>
    </source>
</evidence>
<feature type="region of interest" description="Disordered" evidence="10">
    <location>
        <begin position="35"/>
        <end position="70"/>
    </location>
</feature>
<dbReference type="Pfam" id="PF00439">
    <property type="entry name" value="Bromodomain"/>
    <property type="match status" value="1"/>
</dbReference>
<reference evidence="15 16" key="1">
    <citation type="journal article" date="2016" name="Proc. Natl. Acad. Sci. U.S.A.">
        <title>Comparative genomics of biotechnologically important yeasts.</title>
        <authorList>
            <person name="Riley R."/>
            <person name="Haridas S."/>
            <person name="Wolfe K.H."/>
            <person name="Lopes M.R."/>
            <person name="Hittinger C.T."/>
            <person name="Goeker M."/>
            <person name="Salamov A.A."/>
            <person name="Wisecaver J.H."/>
            <person name="Long T.M."/>
            <person name="Calvey C.H."/>
            <person name="Aerts A.L."/>
            <person name="Barry K.W."/>
            <person name="Choi C."/>
            <person name="Clum A."/>
            <person name="Coughlan A.Y."/>
            <person name="Deshpande S."/>
            <person name="Douglass A.P."/>
            <person name="Hanson S.J."/>
            <person name="Klenk H.-P."/>
            <person name="LaButti K.M."/>
            <person name="Lapidus A."/>
            <person name="Lindquist E.A."/>
            <person name="Lipzen A.M."/>
            <person name="Meier-Kolthoff J.P."/>
            <person name="Ohm R.A."/>
            <person name="Otillar R.P."/>
            <person name="Pangilinan J.L."/>
            <person name="Peng Y."/>
            <person name="Rokas A."/>
            <person name="Rosa C.A."/>
            <person name="Scheuner C."/>
            <person name="Sibirny A.A."/>
            <person name="Slot J.C."/>
            <person name="Stielow J.B."/>
            <person name="Sun H."/>
            <person name="Kurtzman C.P."/>
            <person name="Blackwell M."/>
            <person name="Grigoriev I.V."/>
            <person name="Jeffries T.W."/>
        </authorList>
    </citation>
    <scope>NUCLEOTIDE SEQUENCE [LARGE SCALE GENOMIC DNA]</scope>
    <source>
        <strain evidence="15 16">DSM 6958</strain>
    </source>
</reference>
<feature type="domain" description="HSA" evidence="14">
    <location>
        <begin position="226"/>
        <end position="299"/>
    </location>
</feature>
<dbReference type="InterPro" id="IPR036427">
    <property type="entry name" value="Bromodomain-like_sf"/>
</dbReference>
<feature type="compositionally biased region" description="Polar residues" evidence="10">
    <location>
        <begin position="1231"/>
        <end position="1244"/>
    </location>
</feature>
<name>A0A1E3PMW1_9ASCO</name>
<dbReference type="CDD" id="cd17996">
    <property type="entry name" value="DEXHc_SMARCA2_SMARCA4"/>
    <property type="match status" value="1"/>
</dbReference>
<dbReference type="Gene3D" id="1.20.920.10">
    <property type="entry name" value="Bromodomain-like"/>
    <property type="match status" value="1"/>
</dbReference>
<dbReference type="InterPro" id="IPR049730">
    <property type="entry name" value="SNF2/RAD54-like_C"/>
</dbReference>
<keyword evidence="5" id="KW-0067">ATP-binding</keyword>
<dbReference type="InterPro" id="IPR001487">
    <property type="entry name" value="Bromodomain"/>
</dbReference>